<comment type="caution">
    <text evidence="3">The sequence shown here is derived from an EMBL/GenBank/DDBJ whole genome shotgun (WGS) entry which is preliminary data.</text>
</comment>
<dbReference type="AlphaFoldDB" id="A0A418GM04"/>
<evidence type="ECO:0000259" key="2">
    <source>
        <dbReference type="SMART" id="SM00738"/>
    </source>
</evidence>
<protein>
    <submittedName>
        <fullName evidence="3">Transcription termination factor NusG</fullName>
    </submittedName>
</protein>
<sequence length="172" mass="19919">MKGQKQFYLLQCSPHFHQSVLLQLSRSGIAYYNPVIRTFYKRRDCSAYRGQIMPMFPGYVFVLLDFEVVHPSCFTRMKNVYGLVSFGEYPAEVPLSVINEVKEQEKIFSMNLSLMNNSCLAKILLLADASKRGRVFADYVCNRKYDRLKNDSYKRKAETATQCTLPSYRSSC</sequence>
<keyword evidence="1" id="KW-0804">Transcription</keyword>
<evidence type="ECO:0000256" key="1">
    <source>
        <dbReference type="ARBA" id="ARBA00023163"/>
    </source>
</evidence>
<proteinExistence type="predicted"/>
<dbReference type="CDD" id="cd09894">
    <property type="entry name" value="NGN_SP_AnfA1"/>
    <property type="match status" value="1"/>
</dbReference>
<dbReference type="SUPFAM" id="SSF82679">
    <property type="entry name" value="N-utilization substance G protein NusG, N-terminal domain"/>
    <property type="match status" value="1"/>
</dbReference>
<dbReference type="InterPro" id="IPR006645">
    <property type="entry name" value="NGN-like_dom"/>
</dbReference>
<feature type="domain" description="NusG-like N-terminal" evidence="2">
    <location>
        <begin position="4"/>
        <end position="105"/>
    </location>
</feature>
<organism evidence="3 4">
    <name type="scientific">Escherichia coli</name>
    <dbReference type="NCBI Taxonomy" id="562"/>
    <lineage>
        <taxon>Bacteria</taxon>
        <taxon>Pseudomonadati</taxon>
        <taxon>Pseudomonadota</taxon>
        <taxon>Gammaproteobacteria</taxon>
        <taxon>Enterobacterales</taxon>
        <taxon>Enterobacteriaceae</taxon>
        <taxon>Escherichia</taxon>
    </lineage>
</organism>
<dbReference type="GO" id="GO:0006354">
    <property type="term" value="P:DNA-templated transcription elongation"/>
    <property type="evidence" value="ECO:0007669"/>
    <property type="project" value="InterPro"/>
</dbReference>
<name>A0A418GM04_ECOLX</name>
<gene>
    <name evidence="3" type="ORF">D3C88_10940</name>
</gene>
<dbReference type="Gene3D" id="3.30.70.940">
    <property type="entry name" value="NusG, N-terminal domain"/>
    <property type="match status" value="1"/>
</dbReference>
<dbReference type="EMBL" id="QXHA01000685">
    <property type="protein sequence ID" value="RIB41912.1"/>
    <property type="molecule type" value="Genomic_DNA"/>
</dbReference>
<dbReference type="RefSeq" id="WP_012301141.1">
    <property type="nucleotide sequence ID" value="NZ_BFVA01000137.1"/>
</dbReference>
<dbReference type="Pfam" id="PF02357">
    <property type="entry name" value="NusG"/>
    <property type="match status" value="1"/>
</dbReference>
<accession>A0A418GM04</accession>
<dbReference type="Proteomes" id="UP000284508">
    <property type="component" value="Unassembled WGS sequence"/>
</dbReference>
<evidence type="ECO:0000313" key="3">
    <source>
        <dbReference type="EMBL" id="RIB41912.1"/>
    </source>
</evidence>
<evidence type="ECO:0000313" key="4">
    <source>
        <dbReference type="Proteomes" id="UP000284508"/>
    </source>
</evidence>
<reference evidence="3 4" key="1">
    <citation type="journal article" date="2018" name="BMC Microbiol.">
        <title>Genome sequencing of strains of the most prevalent clonal group of O1:K1:H7 Escherichia coli that causes neonatal meningitis in France.</title>
        <authorList>
            <person name="Geslain G."/>
            <person name="Birgy A."/>
            <person name="Adiba S."/>
            <person name="Magnan M."/>
            <person name="Courroux C."/>
            <person name="Levy C."/>
            <person name="Cohen R."/>
            <person name="Bidet P."/>
            <person name="Bonacorsi S."/>
        </authorList>
    </citation>
    <scope>NUCLEOTIDE SEQUENCE [LARGE SCALE GENOMIC DNA]</scope>
    <source>
        <strain evidence="3 4">S308</strain>
    </source>
</reference>
<dbReference type="InterPro" id="IPR036735">
    <property type="entry name" value="NGN_dom_sf"/>
</dbReference>
<dbReference type="SMART" id="SM00738">
    <property type="entry name" value="NGN"/>
    <property type="match status" value="1"/>
</dbReference>